<dbReference type="STRING" id="68231.AQJ30_25270"/>
<dbReference type="PANTHER" id="PTHR24096">
    <property type="entry name" value="LONG-CHAIN-FATTY-ACID--COA LIGASE"/>
    <property type="match status" value="1"/>
</dbReference>
<dbReference type="InterPro" id="IPR000873">
    <property type="entry name" value="AMP-dep_synth/lig_dom"/>
</dbReference>
<dbReference type="PANTHER" id="PTHR24096:SF267">
    <property type="entry name" value="MALONATE--COA LIGASE ACSF3, MITOCHONDRIAL"/>
    <property type="match status" value="1"/>
</dbReference>
<proteinExistence type="predicted"/>
<evidence type="ECO:0000259" key="2">
    <source>
        <dbReference type="Pfam" id="PF13193"/>
    </source>
</evidence>
<dbReference type="Pfam" id="PF00501">
    <property type="entry name" value="AMP-binding"/>
    <property type="match status" value="1"/>
</dbReference>
<dbReference type="SUPFAM" id="SSF56801">
    <property type="entry name" value="Acetyl-CoA synthetase-like"/>
    <property type="match status" value="1"/>
</dbReference>
<accession>A0A101QSS3</accession>
<dbReference type="AlphaFoldDB" id="A0A101QSS3"/>
<reference evidence="3 4" key="1">
    <citation type="submission" date="2015-10" db="EMBL/GenBank/DDBJ databases">
        <title>Draft genome sequence of Streptomyces longwoodensis DSM 41677, type strain for the species Streptomyces longwoodensis.</title>
        <authorList>
            <person name="Ruckert C."/>
            <person name="Winkler A."/>
            <person name="Kalinowski J."/>
            <person name="Kampfer P."/>
            <person name="Glaeser S."/>
        </authorList>
    </citation>
    <scope>NUCLEOTIDE SEQUENCE [LARGE SCALE GENOMIC DNA]</scope>
    <source>
        <strain evidence="3 4">DSM 41677</strain>
    </source>
</reference>
<dbReference type="InterPro" id="IPR042099">
    <property type="entry name" value="ANL_N_sf"/>
</dbReference>
<dbReference type="RefSeq" id="WP_067238343.1">
    <property type="nucleotide sequence ID" value="NZ_KQ948558.1"/>
</dbReference>
<protein>
    <submittedName>
        <fullName evidence="3">2-succinylbenzoate--CoA ligase</fullName>
    </submittedName>
</protein>
<dbReference type="GO" id="GO:0016405">
    <property type="term" value="F:CoA-ligase activity"/>
    <property type="evidence" value="ECO:0007669"/>
    <property type="project" value="TreeGrafter"/>
</dbReference>
<dbReference type="InterPro" id="IPR045851">
    <property type="entry name" value="AMP-bd_C_sf"/>
</dbReference>
<dbReference type="GeneID" id="91427888"/>
<evidence type="ECO:0000313" key="3">
    <source>
        <dbReference type="EMBL" id="KUN35449.1"/>
    </source>
</evidence>
<sequence length="494" mass="53952">MWLTQLLERNRQCWPDRTALVDEQRSVTWAEFHDRTAELARGLAELGIERGERVAVLSKDRIEVLESYFALARLGALFVPLNHSLAEPEVAGIVERVGAVAVLGEAELLDRHPRLPESVRVRLALDKPAFASLGTLAPARDLPVVADTDPIAVLHTSATTGQAKGVTVDSASFRAIALGWLVMARPTDDIVMVNCCPLYHGSMVVSLTYMAAGATVVLMPGFTPQRALTAVERHRATHMWMVPQMLRFMLQAKSSRRTDFTSLREVLYGAAPMPLDVYAAAVERLGCGFRQVYGMTEVGGPFVTLGPDEHPAPGDVTARIPCGRVVPGMSARAVDREGREVPRGEIGEIVVRGPGVMQGYWNDPGATREITLDGWTRTGDLGFVDDEGRISLVDRTKDVIIRAGQNVYPSEIERALMTHPAVHDAAVVGMPDEDYGEVPLAYVALEPDADASATELLGHVARLLAPYKRPRSVEFIEQVPRNPAGKIIKKLLRV</sequence>
<keyword evidence="3" id="KW-0436">Ligase</keyword>
<evidence type="ECO:0000259" key="1">
    <source>
        <dbReference type="Pfam" id="PF00501"/>
    </source>
</evidence>
<dbReference type="InterPro" id="IPR025110">
    <property type="entry name" value="AMP-bd_C"/>
</dbReference>
<gene>
    <name evidence="3" type="ORF">AQJ30_25270</name>
</gene>
<dbReference type="Gene3D" id="3.30.300.30">
    <property type="match status" value="1"/>
</dbReference>
<dbReference type="Gene3D" id="3.40.50.12780">
    <property type="entry name" value="N-terminal domain of ligase-like"/>
    <property type="match status" value="1"/>
</dbReference>
<keyword evidence="4" id="KW-1185">Reference proteome</keyword>
<feature type="domain" description="AMP-binding enzyme C-terminal" evidence="2">
    <location>
        <begin position="411"/>
        <end position="486"/>
    </location>
</feature>
<organism evidence="3 4">
    <name type="scientific">Streptomyces longwoodensis</name>
    <dbReference type="NCBI Taxonomy" id="68231"/>
    <lineage>
        <taxon>Bacteria</taxon>
        <taxon>Bacillati</taxon>
        <taxon>Actinomycetota</taxon>
        <taxon>Actinomycetes</taxon>
        <taxon>Kitasatosporales</taxon>
        <taxon>Streptomycetaceae</taxon>
        <taxon>Streptomyces</taxon>
    </lineage>
</organism>
<evidence type="ECO:0000313" key="4">
    <source>
        <dbReference type="Proteomes" id="UP000053271"/>
    </source>
</evidence>
<name>A0A101QSS3_9ACTN</name>
<feature type="domain" description="AMP-dependent synthetase/ligase" evidence="1">
    <location>
        <begin position="8"/>
        <end position="361"/>
    </location>
</feature>
<dbReference type="Proteomes" id="UP000053271">
    <property type="component" value="Unassembled WGS sequence"/>
</dbReference>
<dbReference type="EMBL" id="LMWS01000032">
    <property type="protein sequence ID" value="KUN35449.1"/>
    <property type="molecule type" value="Genomic_DNA"/>
</dbReference>
<dbReference type="Pfam" id="PF13193">
    <property type="entry name" value="AMP-binding_C"/>
    <property type="match status" value="1"/>
</dbReference>
<comment type="caution">
    <text evidence="3">The sequence shown here is derived from an EMBL/GenBank/DDBJ whole genome shotgun (WGS) entry which is preliminary data.</text>
</comment>